<name>A0AAU9KC70_9CILI</name>
<dbReference type="Proteomes" id="UP001162131">
    <property type="component" value="Unassembled WGS sequence"/>
</dbReference>
<dbReference type="EMBL" id="CAJZBQ010000063">
    <property type="protein sequence ID" value="CAG9336099.1"/>
    <property type="molecule type" value="Genomic_DNA"/>
</dbReference>
<organism evidence="1 2">
    <name type="scientific">Blepharisma stoltei</name>
    <dbReference type="NCBI Taxonomy" id="1481888"/>
    <lineage>
        <taxon>Eukaryota</taxon>
        <taxon>Sar</taxon>
        <taxon>Alveolata</taxon>
        <taxon>Ciliophora</taxon>
        <taxon>Postciliodesmatophora</taxon>
        <taxon>Heterotrichea</taxon>
        <taxon>Heterotrichida</taxon>
        <taxon>Blepharismidae</taxon>
        <taxon>Blepharisma</taxon>
    </lineage>
</organism>
<evidence type="ECO:0000313" key="1">
    <source>
        <dbReference type="EMBL" id="CAG9336099.1"/>
    </source>
</evidence>
<reference evidence="1" key="1">
    <citation type="submission" date="2021-09" db="EMBL/GenBank/DDBJ databases">
        <authorList>
            <consortium name="AG Swart"/>
            <person name="Singh M."/>
            <person name="Singh A."/>
            <person name="Seah K."/>
            <person name="Emmerich C."/>
        </authorList>
    </citation>
    <scope>NUCLEOTIDE SEQUENCE</scope>
    <source>
        <strain evidence="1">ATCC30299</strain>
    </source>
</reference>
<keyword evidence="2" id="KW-1185">Reference proteome</keyword>
<dbReference type="AlphaFoldDB" id="A0AAU9KC70"/>
<evidence type="ECO:0000313" key="2">
    <source>
        <dbReference type="Proteomes" id="UP001162131"/>
    </source>
</evidence>
<proteinExistence type="predicted"/>
<protein>
    <submittedName>
        <fullName evidence="1">Uncharacterized protein</fullName>
    </submittedName>
</protein>
<sequence length="81" mass="9370">MLSSPTIGNFDNFLIKNFGHLNLIPKALLCTPLIQLAWLEGARTTPFYLLFFDYSFVKNLRIPFKQLHKNSINGMSLKRKL</sequence>
<accession>A0AAU9KC70</accession>
<comment type="caution">
    <text evidence="1">The sequence shown here is derived from an EMBL/GenBank/DDBJ whole genome shotgun (WGS) entry which is preliminary data.</text>
</comment>
<gene>
    <name evidence="1" type="ORF">BSTOLATCC_MIC65404</name>
</gene>